<keyword evidence="5" id="KW-0539">Nucleus</keyword>
<dbReference type="CDD" id="cd10017">
    <property type="entry name" value="B3_DNA"/>
    <property type="match status" value="1"/>
</dbReference>
<keyword evidence="2" id="KW-0805">Transcription regulation</keyword>
<sequence>MVWNPEVVEKSQTYEITNGWNEVLKDLNIEQDDFIILKLYLPYPLPYRFITQHFTKEDCNNPVTIRFGNLHEWSIRIDKMFNGYFFTHGWNELRKDLNLALGDFLVFEKDGKLSFNLQKYGVDGMRTKGPLVDPKVRFPKPFAYEAHLEDVHQVKLKYDNGKVLKKNLRVEGAKNKKRYAVKEWKNSMKILGLTNGRKYRVKFVKKKGEVLQY</sequence>
<comment type="subcellular location">
    <subcellularLocation>
        <location evidence="1">Nucleus</location>
    </subcellularLocation>
</comment>
<gene>
    <name evidence="7" type="ORF">M8C21_010849</name>
</gene>
<protein>
    <recommendedName>
        <fullName evidence="6">TF-B3 domain-containing protein</fullName>
    </recommendedName>
</protein>
<feature type="domain" description="TF-B3" evidence="6">
    <location>
        <begin position="45"/>
        <end position="121"/>
    </location>
</feature>
<evidence type="ECO:0000256" key="1">
    <source>
        <dbReference type="ARBA" id="ARBA00004123"/>
    </source>
</evidence>
<dbReference type="PANTHER" id="PTHR31674">
    <property type="entry name" value="B3 DOMAIN-CONTAINING PROTEIN REM-LIKE 3-RELATED"/>
    <property type="match status" value="1"/>
</dbReference>
<dbReference type="Gene3D" id="2.40.330.10">
    <property type="entry name" value="DNA-binding pseudobarrel domain"/>
    <property type="match status" value="1"/>
</dbReference>
<evidence type="ECO:0000313" key="8">
    <source>
        <dbReference type="Proteomes" id="UP001206925"/>
    </source>
</evidence>
<accession>A0AAD5GKL0</accession>
<dbReference type="Proteomes" id="UP001206925">
    <property type="component" value="Unassembled WGS sequence"/>
</dbReference>
<comment type="caution">
    <text evidence="7">The sequence shown here is derived from an EMBL/GenBank/DDBJ whole genome shotgun (WGS) entry which is preliminary data.</text>
</comment>
<dbReference type="InterPro" id="IPR039218">
    <property type="entry name" value="REM_fam"/>
</dbReference>
<dbReference type="PROSITE" id="PS50863">
    <property type="entry name" value="B3"/>
    <property type="match status" value="1"/>
</dbReference>
<dbReference type="Pfam" id="PF02362">
    <property type="entry name" value="B3"/>
    <property type="match status" value="1"/>
</dbReference>
<keyword evidence="3" id="KW-0238">DNA-binding</keyword>
<dbReference type="SUPFAM" id="SSF101936">
    <property type="entry name" value="DNA-binding pseudobarrel domain"/>
    <property type="match status" value="1"/>
</dbReference>
<evidence type="ECO:0000256" key="3">
    <source>
        <dbReference type="ARBA" id="ARBA00023125"/>
    </source>
</evidence>
<evidence type="ECO:0000259" key="6">
    <source>
        <dbReference type="PROSITE" id="PS50863"/>
    </source>
</evidence>
<proteinExistence type="predicted"/>
<evidence type="ECO:0000313" key="7">
    <source>
        <dbReference type="EMBL" id="KAI7746367.1"/>
    </source>
</evidence>
<dbReference type="GO" id="GO:0003677">
    <property type="term" value="F:DNA binding"/>
    <property type="evidence" value="ECO:0007669"/>
    <property type="project" value="UniProtKB-KW"/>
</dbReference>
<evidence type="ECO:0000256" key="5">
    <source>
        <dbReference type="ARBA" id="ARBA00023242"/>
    </source>
</evidence>
<dbReference type="EMBL" id="JAMZMK010006991">
    <property type="protein sequence ID" value="KAI7746367.1"/>
    <property type="molecule type" value="Genomic_DNA"/>
</dbReference>
<organism evidence="7 8">
    <name type="scientific">Ambrosia artemisiifolia</name>
    <name type="common">Common ragweed</name>
    <dbReference type="NCBI Taxonomy" id="4212"/>
    <lineage>
        <taxon>Eukaryota</taxon>
        <taxon>Viridiplantae</taxon>
        <taxon>Streptophyta</taxon>
        <taxon>Embryophyta</taxon>
        <taxon>Tracheophyta</taxon>
        <taxon>Spermatophyta</taxon>
        <taxon>Magnoliopsida</taxon>
        <taxon>eudicotyledons</taxon>
        <taxon>Gunneridae</taxon>
        <taxon>Pentapetalae</taxon>
        <taxon>asterids</taxon>
        <taxon>campanulids</taxon>
        <taxon>Asterales</taxon>
        <taxon>Asteraceae</taxon>
        <taxon>Asteroideae</taxon>
        <taxon>Heliantheae alliance</taxon>
        <taxon>Heliantheae</taxon>
        <taxon>Ambrosia</taxon>
    </lineage>
</organism>
<keyword evidence="4" id="KW-0804">Transcription</keyword>
<evidence type="ECO:0000256" key="4">
    <source>
        <dbReference type="ARBA" id="ARBA00023163"/>
    </source>
</evidence>
<dbReference type="AlphaFoldDB" id="A0AAD5GKL0"/>
<dbReference type="GO" id="GO:0005634">
    <property type="term" value="C:nucleus"/>
    <property type="evidence" value="ECO:0007669"/>
    <property type="project" value="UniProtKB-SubCell"/>
</dbReference>
<evidence type="ECO:0000256" key="2">
    <source>
        <dbReference type="ARBA" id="ARBA00023015"/>
    </source>
</evidence>
<dbReference type="InterPro" id="IPR015300">
    <property type="entry name" value="DNA-bd_pseudobarrel_sf"/>
</dbReference>
<reference evidence="7" key="1">
    <citation type="submission" date="2022-06" db="EMBL/GenBank/DDBJ databases">
        <title>Uncovering the hologenomic basis of an extraordinary plant invasion.</title>
        <authorList>
            <person name="Bieker V.C."/>
            <person name="Martin M.D."/>
            <person name="Gilbert T."/>
            <person name="Hodgins K."/>
            <person name="Battlay P."/>
            <person name="Petersen B."/>
            <person name="Wilson J."/>
        </authorList>
    </citation>
    <scope>NUCLEOTIDE SEQUENCE</scope>
    <source>
        <strain evidence="7">AA19_3_7</strain>
        <tissue evidence="7">Leaf</tissue>
    </source>
</reference>
<name>A0AAD5GKL0_AMBAR</name>
<dbReference type="InterPro" id="IPR003340">
    <property type="entry name" value="B3_DNA-bd"/>
</dbReference>
<keyword evidence="8" id="KW-1185">Reference proteome</keyword>